<dbReference type="Pfam" id="PF00067">
    <property type="entry name" value="p450"/>
    <property type="match status" value="1"/>
</dbReference>
<dbReference type="Gene3D" id="1.10.630.10">
    <property type="entry name" value="Cytochrome P450"/>
    <property type="match status" value="1"/>
</dbReference>
<dbReference type="InterPro" id="IPR017972">
    <property type="entry name" value="Cyt_P450_CS"/>
</dbReference>
<proteinExistence type="inferred from homology"/>
<gene>
    <name evidence="8" type="ORF">SAMN06296036_11394</name>
</gene>
<name>A0A1Y6C3G9_9BACT</name>
<dbReference type="PROSITE" id="PS00086">
    <property type="entry name" value="CYTOCHROME_P450"/>
    <property type="match status" value="1"/>
</dbReference>
<dbReference type="AlphaFoldDB" id="A0A1Y6C3G9"/>
<dbReference type="RefSeq" id="WP_159455443.1">
    <property type="nucleotide sequence ID" value="NZ_FWZT01000013.1"/>
</dbReference>
<sequence>MATLLDLGSPDMFQNPHPKYRQLFETYGNIYYSEKDDIFYIAGYRQIQEVLKHSQISSNRVDAMASRLGAEQIKALEPMLSNLKRWVIFLDPPQHTPIRRTILRALQPRSVFDLKNRIQAIVDDLITSVYDQANSFDFVQALAFPLPVIVISELLGADPKDREIIKEWSDDIAGFFNGKVKPDAVRKTYAAIVGLEEYFEDVWRKPRAPLSTNLLEALAMLREKGVSDKDIIANSIALIFAGHETTSNLIANGMKCLMDHPQTLDLVVHDAKLIPSFLAEVLRFDAPVQRVTRVTTEPVVIEGVKIPAGERVFCLLGAGNRDASIFQDPDRFDIFRNEEPSLSFGVGIHLCPGNHLALLESQIFFETFFSHFQDLECETPNPSYRDSLGLRALNEFRIRAKRKPLS</sequence>
<accession>A0A1Y6C3G9</accession>
<dbReference type="PANTHER" id="PTHR46696:SF1">
    <property type="entry name" value="CYTOCHROME P450 YJIB-RELATED"/>
    <property type="match status" value="1"/>
</dbReference>
<dbReference type="InterPro" id="IPR001128">
    <property type="entry name" value="Cyt_P450"/>
</dbReference>
<dbReference type="CDD" id="cd20625">
    <property type="entry name" value="CYP164-like"/>
    <property type="match status" value="1"/>
</dbReference>
<dbReference type="GO" id="GO:0004497">
    <property type="term" value="F:monooxygenase activity"/>
    <property type="evidence" value="ECO:0007669"/>
    <property type="project" value="UniProtKB-KW"/>
</dbReference>
<dbReference type="FunFam" id="1.10.630.10:FF:000018">
    <property type="entry name" value="Cytochrome P450 monooxygenase"/>
    <property type="match status" value="1"/>
</dbReference>
<dbReference type="PANTHER" id="PTHR46696">
    <property type="entry name" value="P450, PUTATIVE (EUROFUNG)-RELATED"/>
    <property type="match status" value="1"/>
</dbReference>
<keyword evidence="3 7" id="KW-0479">Metal-binding</keyword>
<evidence type="ECO:0000313" key="9">
    <source>
        <dbReference type="Proteomes" id="UP000192907"/>
    </source>
</evidence>
<evidence type="ECO:0000256" key="7">
    <source>
        <dbReference type="RuleBase" id="RU000461"/>
    </source>
</evidence>
<dbReference type="GO" id="GO:0020037">
    <property type="term" value="F:heme binding"/>
    <property type="evidence" value="ECO:0007669"/>
    <property type="project" value="InterPro"/>
</dbReference>
<dbReference type="Proteomes" id="UP000192907">
    <property type="component" value="Unassembled WGS sequence"/>
</dbReference>
<evidence type="ECO:0000313" key="8">
    <source>
        <dbReference type="EMBL" id="SMF43705.1"/>
    </source>
</evidence>
<dbReference type="EMBL" id="FWZT01000013">
    <property type="protein sequence ID" value="SMF43705.1"/>
    <property type="molecule type" value="Genomic_DNA"/>
</dbReference>
<keyword evidence="4 7" id="KW-0560">Oxidoreductase</keyword>
<keyword evidence="6 7" id="KW-0503">Monooxygenase</keyword>
<evidence type="ECO:0000256" key="6">
    <source>
        <dbReference type="ARBA" id="ARBA00023033"/>
    </source>
</evidence>
<dbReference type="InterPro" id="IPR002397">
    <property type="entry name" value="Cyt_P450_B"/>
</dbReference>
<keyword evidence="2 7" id="KW-0349">Heme</keyword>
<evidence type="ECO:0000256" key="3">
    <source>
        <dbReference type="ARBA" id="ARBA00022723"/>
    </source>
</evidence>
<reference evidence="9" key="1">
    <citation type="submission" date="2017-04" db="EMBL/GenBank/DDBJ databases">
        <authorList>
            <person name="Varghese N."/>
            <person name="Submissions S."/>
        </authorList>
    </citation>
    <scope>NUCLEOTIDE SEQUENCE [LARGE SCALE GENOMIC DNA]</scope>
    <source>
        <strain evidence="9">RKEM611</strain>
    </source>
</reference>
<keyword evidence="9" id="KW-1185">Reference proteome</keyword>
<dbReference type="PRINTS" id="PR00359">
    <property type="entry name" value="BP450"/>
</dbReference>
<dbReference type="STRING" id="1513793.SAMN06296036_11394"/>
<dbReference type="SUPFAM" id="SSF48264">
    <property type="entry name" value="Cytochrome P450"/>
    <property type="match status" value="1"/>
</dbReference>
<evidence type="ECO:0000256" key="1">
    <source>
        <dbReference type="ARBA" id="ARBA00010617"/>
    </source>
</evidence>
<comment type="similarity">
    <text evidence="1 7">Belongs to the cytochrome P450 family.</text>
</comment>
<dbReference type="GO" id="GO:0016705">
    <property type="term" value="F:oxidoreductase activity, acting on paired donors, with incorporation or reduction of molecular oxygen"/>
    <property type="evidence" value="ECO:0007669"/>
    <property type="project" value="InterPro"/>
</dbReference>
<protein>
    <recommendedName>
        <fullName evidence="10">Cytochrome P450</fullName>
    </recommendedName>
</protein>
<evidence type="ECO:0008006" key="10">
    <source>
        <dbReference type="Google" id="ProtNLM"/>
    </source>
</evidence>
<organism evidence="8 9">
    <name type="scientific">Pseudobacteriovorax antillogorgiicola</name>
    <dbReference type="NCBI Taxonomy" id="1513793"/>
    <lineage>
        <taxon>Bacteria</taxon>
        <taxon>Pseudomonadati</taxon>
        <taxon>Bdellovibrionota</taxon>
        <taxon>Oligoflexia</taxon>
        <taxon>Oligoflexales</taxon>
        <taxon>Pseudobacteriovoracaceae</taxon>
        <taxon>Pseudobacteriovorax</taxon>
    </lineage>
</organism>
<keyword evidence="5 7" id="KW-0408">Iron</keyword>
<evidence type="ECO:0000256" key="5">
    <source>
        <dbReference type="ARBA" id="ARBA00023004"/>
    </source>
</evidence>
<dbReference type="GO" id="GO:0005506">
    <property type="term" value="F:iron ion binding"/>
    <property type="evidence" value="ECO:0007669"/>
    <property type="project" value="InterPro"/>
</dbReference>
<evidence type="ECO:0000256" key="2">
    <source>
        <dbReference type="ARBA" id="ARBA00022617"/>
    </source>
</evidence>
<evidence type="ECO:0000256" key="4">
    <source>
        <dbReference type="ARBA" id="ARBA00023002"/>
    </source>
</evidence>
<dbReference type="InterPro" id="IPR036396">
    <property type="entry name" value="Cyt_P450_sf"/>
</dbReference>